<evidence type="ECO:0000259" key="5">
    <source>
        <dbReference type="PROSITE" id="PS51755"/>
    </source>
</evidence>
<reference evidence="6 7" key="1">
    <citation type="submission" date="2018-11" db="EMBL/GenBank/DDBJ databases">
        <title>Genomic Encyclopedia of Type Strains, Phase IV (KMG-IV): sequencing the most valuable type-strain genomes for metagenomic binning, comparative biology and taxonomic classification.</title>
        <authorList>
            <person name="Goeker M."/>
        </authorList>
    </citation>
    <scope>NUCLEOTIDE SEQUENCE [LARGE SCALE GENOMIC DNA]</scope>
    <source>
        <strain evidence="6 7">DSM 21945</strain>
    </source>
</reference>
<evidence type="ECO:0000259" key="4">
    <source>
        <dbReference type="PROSITE" id="PS50110"/>
    </source>
</evidence>
<dbReference type="GO" id="GO:0006355">
    <property type="term" value="P:regulation of DNA-templated transcription"/>
    <property type="evidence" value="ECO:0007669"/>
    <property type="project" value="InterPro"/>
</dbReference>
<gene>
    <name evidence="6" type="ORF">EDC28_103107</name>
</gene>
<organism evidence="6 7">
    <name type="scientific">Gallaecimonas pentaromativorans</name>
    <dbReference type="NCBI Taxonomy" id="584787"/>
    <lineage>
        <taxon>Bacteria</taxon>
        <taxon>Pseudomonadati</taxon>
        <taxon>Pseudomonadota</taxon>
        <taxon>Gammaproteobacteria</taxon>
        <taxon>Enterobacterales</taxon>
        <taxon>Gallaecimonadaceae</taxon>
        <taxon>Gallaecimonas</taxon>
    </lineage>
</organism>
<dbReference type="Pfam" id="PF00072">
    <property type="entry name" value="Response_reg"/>
    <property type="match status" value="1"/>
</dbReference>
<dbReference type="Gene3D" id="3.40.50.2300">
    <property type="match status" value="1"/>
</dbReference>
<dbReference type="SUPFAM" id="SSF52172">
    <property type="entry name" value="CheY-like"/>
    <property type="match status" value="1"/>
</dbReference>
<feature type="DNA-binding region" description="OmpR/PhoB-type" evidence="3">
    <location>
        <begin position="1"/>
        <end position="98"/>
    </location>
</feature>
<dbReference type="CDD" id="cd00156">
    <property type="entry name" value="REC"/>
    <property type="match status" value="1"/>
</dbReference>
<feature type="domain" description="Response regulatory" evidence="4">
    <location>
        <begin position="163"/>
        <end position="276"/>
    </location>
</feature>
<evidence type="ECO:0000256" key="3">
    <source>
        <dbReference type="PROSITE-ProRule" id="PRU01091"/>
    </source>
</evidence>
<dbReference type="AlphaFoldDB" id="A0A3N1P936"/>
<dbReference type="InterPro" id="IPR001867">
    <property type="entry name" value="OmpR/PhoB-type_DNA-bd"/>
</dbReference>
<evidence type="ECO:0000256" key="1">
    <source>
        <dbReference type="ARBA" id="ARBA00023125"/>
    </source>
</evidence>
<evidence type="ECO:0000313" key="7">
    <source>
        <dbReference type="Proteomes" id="UP000268033"/>
    </source>
</evidence>
<dbReference type="InterPro" id="IPR011006">
    <property type="entry name" value="CheY-like_superfamily"/>
</dbReference>
<dbReference type="GO" id="GO:0000160">
    <property type="term" value="P:phosphorelay signal transduction system"/>
    <property type="evidence" value="ECO:0007669"/>
    <property type="project" value="InterPro"/>
</dbReference>
<feature type="modified residue" description="4-aspartylphosphate" evidence="2">
    <location>
        <position position="212"/>
    </location>
</feature>
<dbReference type="RefSeq" id="WP_123421003.1">
    <property type="nucleotide sequence ID" value="NZ_RJUL01000003.1"/>
</dbReference>
<dbReference type="SUPFAM" id="SSF46894">
    <property type="entry name" value="C-terminal effector domain of the bipartite response regulators"/>
    <property type="match status" value="1"/>
</dbReference>
<sequence length="286" mass="32002">MQFRHETFLLDTHHLKLGDGERSVTLDARMGKLLELLYEAYPECCSRQALLDALWPNTVVSDWSLSRLISDFRKLCQDHGLDAPMIQTLKGRGYRLESHAWQMAASQQPSEPPQTVPKLNNRPSKLWLAALPLMALAALLLYLPLSANNTPLQIAEPHNALGRVLWVDDHPGNNTAERRFLEAKGIATYIATSTEEALTILSLHRHNAVITDMGRDDDVLAGVHLLEQMRARGDLTPVLFYTIMPSDEKRQLVMAKGAQGIAFDSTALYQQLQPFFPARSAAKQGK</sequence>
<keyword evidence="7" id="KW-1185">Reference proteome</keyword>
<dbReference type="EMBL" id="RJUL01000003">
    <property type="protein sequence ID" value="ROQ28514.1"/>
    <property type="molecule type" value="Genomic_DNA"/>
</dbReference>
<name>A0A3N1P936_9GAMM</name>
<evidence type="ECO:0000313" key="6">
    <source>
        <dbReference type="EMBL" id="ROQ28514.1"/>
    </source>
</evidence>
<dbReference type="InterPro" id="IPR036388">
    <property type="entry name" value="WH-like_DNA-bd_sf"/>
</dbReference>
<dbReference type="InterPro" id="IPR016032">
    <property type="entry name" value="Sig_transdc_resp-reg_C-effctor"/>
</dbReference>
<accession>A0A3N1P936</accession>
<comment type="caution">
    <text evidence="6">The sequence shown here is derived from an EMBL/GenBank/DDBJ whole genome shotgun (WGS) entry which is preliminary data.</text>
</comment>
<dbReference type="PROSITE" id="PS51755">
    <property type="entry name" value="OMPR_PHOB"/>
    <property type="match status" value="1"/>
</dbReference>
<dbReference type="Proteomes" id="UP000268033">
    <property type="component" value="Unassembled WGS sequence"/>
</dbReference>
<dbReference type="Pfam" id="PF00486">
    <property type="entry name" value="Trans_reg_C"/>
    <property type="match status" value="1"/>
</dbReference>
<feature type="domain" description="OmpR/PhoB-type" evidence="5">
    <location>
        <begin position="1"/>
        <end position="98"/>
    </location>
</feature>
<dbReference type="STRING" id="584787.GCA_001247655_00320"/>
<keyword evidence="1 3" id="KW-0238">DNA-binding</keyword>
<dbReference type="Gene3D" id="1.10.10.10">
    <property type="entry name" value="Winged helix-like DNA-binding domain superfamily/Winged helix DNA-binding domain"/>
    <property type="match status" value="1"/>
</dbReference>
<keyword evidence="2" id="KW-0597">Phosphoprotein</keyword>
<evidence type="ECO:0000256" key="2">
    <source>
        <dbReference type="PROSITE-ProRule" id="PRU00169"/>
    </source>
</evidence>
<protein>
    <submittedName>
        <fullName evidence="6">DNA-binding winged helix-turn-helix (WHTH) protein</fullName>
    </submittedName>
</protein>
<dbReference type="GO" id="GO:0003677">
    <property type="term" value="F:DNA binding"/>
    <property type="evidence" value="ECO:0007669"/>
    <property type="project" value="UniProtKB-UniRule"/>
</dbReference>
<dbReference type="InterPro" id="IPR001789">
    <property type="entry name" value="Sig_transdc_resp-reg_receiver"/>
</dbReference>
<proteinExistence type="predicted"/>
<dbReference type="SMART" id="SM00862">
    <property type="entry name" value="Trans_reg_C"/>
    <property type="match status" value="1"/>
</dbReference>
<dbReference type="PROSITE" id="PS50110">
    <property type="entry name" value="RESPONSE_REGULATORY"/>
    <property type="match status" value="1"/>
</dbReference>